<gene>
    <name evidence="3" type="ordered locus">PCC7424_4924</name>
</gene>
<evidence type="ECO:0000313" key="4">
    <source>
        <dbReference type="Proteomes" id="UP000002384"/>
    </source>
</evidence>
<dbReference type="InterPro" id="IPR001969">
    <property type="entry name" value="Aspartic_peptidase_AS"/>
</dbReference>
<sequence length="388" mass="42408">MKVFKKPLIQYIISPIVGGLTLFLPSVTLGESSTPPPLSIQEQKIAEDLINCISDSFTSEQSGSQQTLETTSLKCFYQIIYLDQNGEIRPDAEDRLKTLVKLTGVALPTPIREGKATIQLEKLPNTDIFTLPVTIEGNTQKFILDLGASNSIITRELAQQLKLQSIIIPSEILEYMVVGQSCANIEAAMHPFPKVAINAATAQGLMGLGLSNFVFSEAISGVVGLDFFSGFDLLINPQSLQLEILPSSAIKSKAIPLKGKMGLMTTEVYINGKGPFTFLLDTGAEKMVISEKLAQTLNMTKLEQQEVRGFCGNEPAYSTQVNQVRLQDHTLNDLEGVIVNTEVLEVLGIDGIVGQNFLNQYQQHWQFSSPNELGFPETGGLTLNPLMK</sequence>
<dbReference type="STRING" id="65393.PCC7424_4924"/>
<dbReference type="PROSITE" id="PS00141">
    <property type="entry name" value="ASP_PROTEASE"/>
    <property type="match status" value="1"/>
</dbReference>
<proteinExistence type="predicted"/>
<evidence type="ECO:0000313" key="3">
    <source>
        <dbReference type="EMBL" id="ACK73279.1"/>
    </source>
</evidence>
<evidence type="ECO:0000256" key="1">
    <source>
        <dbReference type="ARBA" id="ARBA00022801"/>
    </source>
</evidence>
<accession>B7KEG1</accession>
<dbReference type="Gene3D" id="2.40.70.10">
    <property type="entry name" value="Acid Proteases"/>
    <property type="match status" value="2"/>
</dbReference>
<dbReference type="PROSITE" id="PS50175">
    <property type="entry name" value="ASP_PROT_RETROV"/>
    <property type="match status" value="1"/>
</dbReference>
<dbReference type="GO" id="GO:0006508">
    <property type="term" value="P:proteolysis"/>
    <property type="evidence" value="ECO:0007669"/>
    <property type="project" value="InterPro"/>
</dbReference>
<protein>
    <recommendedName>
        <fullName evidence="2">Peptidase A2 domain-containing protein</fullName>
    </recommendedName>
</protein>
<organism evidence="3 4">
    <name type="scientific">Gloeothece citriformis (strain PCC 7424)</name>
    <name type="common">Cyanothece sp. (strain PCC 7424)</name>
    <dbReference type="NCBI Taxonomy" id="65393"/>
    <lineage>
        <taxon>Bacteria</taxon>
        <taxon>Bacillati</taxon>
        <taxon>Cyanobacteriota</taxon>
        <taxon>Cyanophyceae</taxon>
        <taxon>Oscillatoriophycideae</taxon>
        <taxon>Chroococcales</taxon>
        <taxon>Aphanothecaceae</taxon>
        <taxon>Gloeothece</taxon>
        <taxon>Gloeothece citriformis</taxon>
    </lineage>
</organism>
<dbReference type="OrthoDB" id="947490at2"/>
<name>B7KEG1_GLOC7</name>
<feature type="domain" description="Peptidase A2" evidence="2">
    <location>
        <begin position="276"/>
        <end position="351"/>
    </location>
</feature>
<reference evidence="4" key="1">
    <citation type="journal article" date="2011" name="MBio">
        <title>Novel metabolic attributes of the genus Cyanothece, comprising a group of unicellular nitrogen-fixing Cyanobacteria.</title>
        <authorList>
            <person name="Bandyopadhyay A."/>
            <person name="Elvitigala T."/>
            <person name="Welsh E."/>
            <person name="Stockel J."/>
            <person name="Liberton M."/>
            <person name="Min H."/>
            <person name="Sherman L.A."/>
            <person name="Pakrasi H.B."/>
        </authorList>
    </citation>
    <scope>NUCLEOTIDE SEQUENCE [LARGE SCALE GENOMIC DNA]</scope>
    <source>
        <strain evidence="4">PCC 7424</strain>
    </source>
</reference>
<dbReference type="eggNOG" id="COG3577">
    <property type="taxonomic scope" value="Bacteria"/>
</dbReference>
<dbReference type="Proteomes" id="UP000002384">
    <property type="component" value="Chromosome"/>
</dbReference>
<dbReference type="SUPFAM" id="SSF50630">
    <property type="entry name" value="Acid proteases"/>
    <property type="match status" value="2"/>
</dbReference>
<dbReference type="Pfam" id="PF13650">
    <property type="entry name" value="Asp_protease_2"/>
    <property type="match status" value="1"/>
</dbReference>
<dbReference type="AlphaFoldDB" id="B7KEG1"/>
<dbReference type="HOGENOM" id="CLU_060281_0_0_3"/>
<dbReference type="KEGG" id="cyc:PCC7424_4924"/>
<dbReference type="CDD" id="cd05483">
    <property type="entry name" value="retropepsin_like_bacteria"/>
    <property type="match status" value="2"/>
</dbReference>
<dbReference type="InterPro" id="IPR021109">
    <property type="entry name" value="Peptidase_aspartic_dom_sf"/>
</dbReference>
<dbReference type="EMBL" id="CP001291">
    <property type="protein sequence ID" value="ACK73279.1"/>
    <property type="molecule type" value="Genomic_DNA"/>
</dbReference>
<evidence type="ECO:0000259" key="2">
    <source>
        <dbReference type="PROSITE" id="PS50175"/>
    </source>
</evidence>
<dbReference type="InterPro" id="IPR034122">
    <property type="entry name" value="Retropepsin-like_bacterial"/>
</dbReference>
<dbReference type="RefSeq" id="WP_015956860.1">
    <property type="nucleotide sequence ID" value="NC_011729.1"/>
</dbReference>
<dbReference type="InterPro" id="IPR001995">
    <property type="entry name" value="Peptidase_A2_cat"/>
</dbReference>
<keyword evidence="4" id="KW-1185">Reference proteome</keyword>
<keyword evidence="1" id="KW-0378">Hydrolase</keyword>
<dbReference type="Pfam" id="PF13975">
    <property type="entry name" value="gag-asp_proteas"/>
    <property type="match status" value="1"/>
</dbReference>
<dbReference type="GO" id="GO:0004190">
    <property type="term" value="F:aspartic-type endopeptidase activity"/>
    <property type="evidence" value="ECO:0007669"/>
    <property type="project" value="InterPro"/>
</dbReference>